<dbReference type="RefSeq" id="WP_209373087.1">
    <property type="nucleotide sequence ID" value="NZ_JAGIZA010000005.1"/>
</dbReference>
<reference evidence="1" key="1">
    <citation type="submission" date="2021-03" db="EMBL/GenBank/DDBJ databases">
        <authorList>
            <person name="So Y."/>
        </authorList>
    </citation>
    <scope>NUCLEOTIDE SEQUENCE</scope>
    <source>
        <strain evidence="1">SG15</strain>
    </source>
</reference>
<evidence type="ECO:0000313" key="2">
    <source>
        <dbReference type="Proteomes" id="UP000677537"/>
    </source>
</evidence>
<accession>A0A940MS51</accession>
<dbReference type="Proteomes" id="UP000677537">
    <property type="component" value="Unassembled WGS sequence"/>
</dbReference>
<keyword evidence="2" id="KW-1185">Reference proteome</keyword>
<protein>
    <submittedName>
        <fullName evidence="1">Uncharacterized protein</fullName>
    </submittedName>
</protein>
<organism evidence="1 2">
    <name type="scientific">Roseomonas indoligenes</name>
    <dbReference type="NCBI Taxonomy" id="2820811"/>
    <lineage>
        <taxon>Bacteria</taxon>
        <taxon>Pseudomonadati</taxon>
        <taxon>Pseudomonadota</taxon>
        <taxon>Alphaproteobacteria</taxon>
        <taxon>Acetobacterales</taxon>
        <taxon>Roseomonadaceae</taxon>
        <taxon>Roseomonas</taxon>
    </lineage>
</organism>
<dbReference type="EMBL" id="JAGIZA010000005">
    <property type="protein sequence ID" value="MBP0493053.1"/>
    <property type="molecule type" value="Genomic_DNA"/>
</dbReference>
<name>A0A940MS51_9PROT</name>
<sequence length="64" mass="6981">MSANPNNVPFHASEIVDTDDGSQLDRIRVTGGWLYRAIEWNPDHPGATTFGVALCFVPDPPGRT</sequence>
<proteinExistence type="predicted"/>
<dbReference type="AlphaFoldDB" id="A0A940MS51"/>
<evidence type="ECO:0000313" key="1">
    <source>
        <dbReference type="EMBL" id="MBP0493053.1"/>
    </source>
</evidence>
<gene>
    <name evidence="1" type="ORF">J5Y10_09725</name>
</gene>
<comment type="caution">
    <text evidence="1">The sequence shown here is derived from an EMBL/GenBank/DDBJ whole genome shotgun (WGS) entry which is preliminary data.</text>
</comment>